<evidence type="ECO:0000313" key="1">
    <source>
        <dbReference type="EMBL" id="EIC94804.1"/>
    </source>
</evidence>
<dbReference type="OrthoDB" id="89777at2"/>
<keyword evidence="2" id="KW-1185">Reference proteome</keyword>
<reference evidence="1 2" key="1">
    <citation type="submission" date="2012-03" db="EMBL/GenBank/DDBJ databases">
        <authorList>
            <person name="Durkin A.S."/>
            <person name="McCorrison J."/>
            <person name="Torralba M."/>
            <person name="Gillis M."/>
            <person name="Methe B."/>
            <person name="Sutton G."/>
            <person name="Nelson K.E."/>
        </authorList>
    </citation>
    <scope>NUCLEOTIDE SEQUENCE [LARGE SCALE GENOMIC DNA]</scope>
    <source>
        <strain evidence="1 2">F0468</strain>
    </source>
</reference>
<evidence type="ECO:0000313" key="2">
    <source>
        <dbReference type="Proteomes" id="UP000005039"/>
    </source>
</evidence>
<organism evidence="1 2">
    <name type="scientific">Lachnoanaerobaculum saburreum F0468</name>
    <dbReference type="NCBI Taxonomy" id="1095750"/>
    <lineage>
        <taxon>Bacteria</taxon>
        <taxon>Bacillati</taxon>
        <taxon>Bacillota</taxon>
        <taxon>Clostridia</taxon>
        <taxon>Lachnospirales</taxon>
        <taxon>Lachnospiraceae</taxon>
        <taxon>Lachnoanaerobaculum</taxon>
    </lineage>
</organism>
<dbReference type="RefSeq" id="WP_008754903.1">
    <property type="nucleotide sequence ID" value="NZ_AJGH01000119.1"/>
</dbReference>
<dbReference type="AlphaFoldDB" id="I0R546"/>
<dbReference type="eggNOG" id="ENOG5033ZYQ">
    <property type="taxonomic scope" value="Bacteria"/>
</dbReference>
<name>I0R546_9FIRM</name>
<dbReference type="EMBL" id="AJGH01000119">
    <property type="protein sequence ID" value="EIC94804.1"/>
    <property type="molecule type" value="Genomic_DNA"/>
</dbReference>
<gene>
    <name evidence="1" type="ORF">HMPREF9970_1874</name>
</gene>
<feature type="non-terminal residue" evidence="1">
    <location>
        <position position="408"/>
    </location>
</feature>
<accession>I0R546</accession>
<comment type="caution">
    <text evidence="1">The sequence shown here is derived from an EMBL/GenBank/DDBJ whole genome shotgun (WGS) entry which is preliminary data.</text>
</comment>
<proteinExistence type="predicted"/>
<dbReference type="Proteomes" id="UP000005039">
    <property type="component" value="Unassembled WGS sequence"/>
</dbReference>
<protein>
    <submittedName>
        <fullName evidence="1">Uncharacterized protein</fullName>
    </submittedName>
</protein>
<sequence>MIKKMLPVLAILPMAIGALGYMLAGEMFSNALYAAFALYFTNPISDAYNVFVEAARWTAPLVTATAILCVLQSVWDALRYRIKLLRKKDSVAVYSDNECHIEFSKDVSVIYPGDRFKSYARSHIIMFSSDEKNLRFYEEHKDELADRKVFIAVKDIECSFLNSLGNITVFDINATIAGMLWKEISLWNIGFSVYNIVIWGDNILTENIISTGLQLNLFSRNQKVIYHVIADNANFKVRHSELRLMNNDEIHYHNKDDSNIWNLISEADIVIVPDVSDAETMQTIVVKAGDSKVYYYSPHSGDLISYFSQGSIIPFGRDDMVFTDDNIRRFKLFCKAVKLNEHYATLYDTERNWNALSGFLKGSNISASAFGEVLFDLNSRISEEEQAELEHIRWCRFYFLNYYTFGIP</sequence>